<dbReference type="Proteomes" id="UP000224634">
    <property type="component" value="Unassembled WGS sequence"/>
</dbReference>
<evidence type="ECO:0000313" key="4">
    <source>
        <dbReference type="Proteomes" id="UP000224634"/>
    </source>
</evidence>
<feature type="transmembrane region" description="Helical" evidence="2">
    <location>
        <begin position="96"/>
        <end position="115"/>
    </location>
</feature>
<comment type="caution">
    <text evidence="3">The sequence shown here is derived from an EMBL/GenBank/DDBJ whole genome shotgun (WGS) entry which is preliminary data.</text>
</comment>
<sequence length="263" mass="29965">MRKALFALELRCCTKTRWTQSERCSRIWTRNKATHDIPPRTTPVRQPNTSNAGHTTLPSPTRPSARPLPKDRVRMQQVVIYHAGTGKIAFIGMMRLTTILIFAVSCTVVGPAYYASEEFPWYIAPAIIACAAVPMLFISYTSAPFVNQVYLHLPAVAQQSRANMLSYLKSVPRNAKLNIETMKFNFYPKRVEVSLSDLVPSKSITRPVSFMNTNPQAVAWWKPKERINFFTPEKNRPTPPTSRFFPEVWEQVFSQIKKNGASR</sequence>
<dbReference type="OrthoDB" id="2386090at2759"/>
<reference evidence="3 4" key="1">
    <citation type="submission" date="2017-10" db="EMBL/GenBank/DDBJ databases">
        <title>Comparative genomics in systemic dimorphic fungi from Ajellomycetaceae.</title>
        <authorList>
            <person name="Munoz J.F."/>
            <person name="Mcewen J.G."/>
            <person name="Clay O.K."/>
            <person name="Cuomo C.A."/>
        </authorList>
    </citation>
    <scope>NUCLEOTIDE SEQUENCE [LARGE SCALE GENOMIC DNA]</scope>
    <source>
        <strain evidence="3 4">UAMH7299</strain>
    </source>
</reference>
<dbReference type="EMBL" id="PDNA01000097">
    <property type="protein sequence ID" value="PGH14090.1"/>
    <property type="molecule type" value="Genomic_DNA"/>
</dbReference>
<keyword evidence="2" id="KW-0472">Membrane</keyword>
<feature type="transmembrane region" description="Helical" evidence="2">
    <location>
        <begin position="121"/>
        <end position="140"/>
    </location>
</feature>
<proteinExistence type="predicted"/>
<evidence type="ECO:0000256" key="1">
    <source>
        <dbReference type="SAM" id="MobiDB-lite"/>
    </source>
</evidence>
<keyword evidence="4" id="KW-1185">Reference proteome</keyword>
<dbReference type="AlphaFoldDB" id="A0A2B7XYI8"/>
<evidence type="ECO:0000313" key="3">
    <source>
        <dbReference type="EMBL" id="PGH14090.1"/>
    </source>
</evidence>
<keyword evidence="2" id="KW-1133">Transmembrane helix</keyword>
<protein>
    <submittedName>
        <fullName evidence="3">Uncharacterized protein</fullName>
    </submittedName>
</protein>
<name>A0A2B7XYI8_POLH7</name>
<evidence type="ECO:0000256" key="2">
    <source>
        <dbReference type="SAM" id="Phobius"/>
    </source>
</evidence>
<feature type="region of interest" description="Disordered" evidence="1">
    <location>
        <begin position="34"/>
        <end position="68"/>
    </location>
</feature>
<feature type="compositionally biased region" description="Polar residues" evidence="1">
    <location>
        <begin position="43"/>
        <end position="59"/>
    </location>
</feature>
<accession>A0A2B7XYI8</accession>
<organism evidence="3 4">
    <name type="scientific">Polytolypa hystricis (strain UAMH7299)</name>
    <dbReference type="NCBI Taxonomy" id="1447883"/>
    <lineage>
        <taxon>Eukaryota</taxon>
        <taxon>Fungi</taxon>
        <taxon>Dikarya</taxon>
        <taxon>Ascomycota</taxon>
        <taxon>Pezizomycotina</taxon>
        <taxon>Eurotiomycetes</taxon>
        <taxon>Eurotiomycetidae</taxon>
        <taxon>Onygenales</taxon>
        <taxon>Onygenales incertae sedis</taxon>
        <taxon>Polytolypa</taxon>
    </lineage>
</organism>
<keyword evidence="2" id="KW-0812">Transmembrane</keyword>
<gene>
    <name evidence="3" type="ORF">AJ80_06095</name>
</gene>